<dbReference type="EMBL" id="QBIY01000555">
    <property type="protein sequence ID" value="RXN39564.1"/>
    <property type="molecule type" value="Genomic_DNA"/>
</dbReference>
<evidence type="ECO:0000313" key="2">
    <source>
        <dbReference type="Proteomes" id="UP000290572"/>
    </source>
</evidence>
<evidence type="ECO:0000313" key="1">
    <source>
        <dbReference type="EMBL" id="RXN39564.1"/>
    </source>
</evidence>
<comment type="caution">
    <text evidence="1">The sequence shown here is derived from an EMBL/GenBank/DDBJ whole genome shotgun (WGS) entry which is preliminary data.</text>
</comment>
<sequence length="126" mass="13907">MVVASTHNSGAALLAITREQDWTTALLAATRDRDWTTALLAVTRKLDRTTALLAMIRSLDRTTVLLTKIRGFDPTMALLAVTRKPLCLEPGKVVQPLAEPPWSGLKGPRVFVPDREVVQPPERLQL</sequence>
<gene>
    <name evidence="1" type="ORF">ROHU_000069</name>
</gene>
<accession>A0A498P7T6</accession>
<proteinExistence type="predicted"/>
<dbReference type="Proteomes" id="UP000290572">
    <property type="component" value="Unassembled WGS sequence"/>
</dbReference>
<organism evidence="1 2">
    <name type="scientific">Labeo rohita</name>
    <name type="common">Indian major carp</name>
    <name type="synonym">Cyprinus rohita</name>
    <dbReference type="NCBI Taxonomy" id="84645"/>
    <lineage>
        <taxon>Eukaryota</taxon>
        <taxon>Metazoa</taxon>
        <taxon>Chordata</taxon>
        <taxon>Craniata</taxon>
        <taxon>Vertebrata</taxon>
        <taxon>Euteleostomi</taxon>
        <taxon>Actinopterygii</taxon>
        <taxon>Neopterygii</taxon>
        <taxon>Teleostei</taxon>
        <taxon>Ostariophysi</taxon>
        <taxon>Cypriniformes</taxon>
        <taxon>Cyprinidae</taxon>
        <taxon>Labeoninae</taxon>
        <taxon>Labeonini</taxon>
        <taxon>Labeo</taxon>
    </lineage>
</organism>
<protein>
    <submittedName>
        <fullName evidence="1">Uncharacterized protein</fullName>
    </submittedName>
</protein>
<name>A0A498P7T6_LABRO</name>
<reference evidence="1 2" key="1">
    <citation type="submission" date="2018-03" db="EMBL/GenBank/DDBJ databases">
        <title>Draft genome sequence of Rohu Carp (Labeo rohita).</title>
        <authorList>
            <person name="Das P."/>
            <person name="Kushwaha B."/>
            <person name="Joshi C.G."/>
            <person name="Kumar D."/>
            <person name="Nagpure N.S."/>
            <person name="Sahoo L."/>
            <person name="Das S.P."/>
            <person name="Bit A."/>
            <person name="Patnaik S."/>
            <person name="Meher P.K."/>
            <person name="Jayasankar P."/>
            <person name="Koringa P.G."/>
            <person name="Patel N.V."/>
            <person name="Hinsu A.T."/>
            <person name="Kumar R."/>
            <person name="Pandey M."/>
            <person name="Agarwal S."/>
            <person name="Srivastava S."/>
            <person name="Singh M."/>
            <person name="Iquebal M.A."/>
            <person name="Jaiswal S."/>
            <person name="Angadi U.B."/>
            <person name="Kumar N."/>
            <person name="Raza M."/>
            <person name="Shah T.M."/>
            <person name="Rai A."/>
            <person name="Jena J.K."/>
        </authorList>
    </citation>
    <scope>NUCLEOTIDE SEQUENCE [LARGE SCALE GENOMIC DNA]</scope>
    <source>
        <strain evidence="1">DASCIFA01</strain>
        <tissue evidence="1">Testis</tissue>
    </source>
</reference>
<keyword evidence="2" id="KW-1185">Reference proteome</keyword>
<dbReference type="AlphaFoldDB" id="A0A498P7T6"/>